<sequence>MNPPKETPALSHTKRVTTSLIAGAFAGAIAKTAIAPLDRTKINFQTSHERFSHTKAAKFIVKTYRQDGLFSLWRGNSATMARIVPYAALQFSAHEQWKHVLGIVDHEHGKHTSETLQYKRFVAGSLAGMTAQSLTYPLDLTRARLAVSPRSRYTNLLDVFSKIVKEEGFSTLYRGYIATMVGVIPYAGTSFFVYESLKNWHARKSEQPINPLERLIYGATAGGIAQTSSYPLDIVRRRLQVGQFSRGYSYSIIGILKEVYREEGIFHGWFKGITLNFIKGPIAVGLSFVTFDLMQNFLRTIV</sequence>
<dbReference type="EMBL" id="CAJVCH010071660">
    <property type="protein sequence ID" value="CAG7720576.1"/>
    <property type="molecule type" value="Genomic_DNA"/>
</dbReference>
<dbReference type="Pfam" id="PF00153">
    <property type="entry name" value="Mito_carr"/>
    <property type="match status" value="3"/>
</dbReference>
<evidence type="ECO:0000256" key="2">
    <source>
        <dbReference type="PROSITE-ProRule" id="PRU00282"/>
    </source>
</evidence>
<dbReference type="GO" id="GO:0016020">
    <property type="term" value="C:membrane"/>
    <property type="evidence" value="ECO:0007669"/>
    <property type="project" value="UniProtKB-UniRule"/>
</dbReference>
<proteinExistence type="inferred from homology"/>
<dbReference type="AlphaFoldDB" id="A0A8J2JI21"/>
<gene>
    <name evidence="4" type="ORF">AFUS01_LOCUS9846</name>
</gene>
<comment type="similarity">
    <text evidence="3">Belongs to the mitochondrial carrier (TC 2.A.29) family.</text>
</comment>
<keyword evidence="2" id="KW-0472">Membrane</keyword>
<keyword evidence="2 3" id="KW-0812">Transmembrane</keyword>
<accession>A0A8J2JI21</accession>
<comment type="caution">
    <text evidence="4">The sequence shown here is derived from an EMBL/GenBank/DDBJ whole genome shotgun (WGS) entry which is preliminary data.</text>
</comment>
<organism evidence="4 5">
    <name type="scientific">Allacma fusca</name>
    <dbReference type="NCBI Taxonomy" id="39272"/>
    <lineage>
        <taxon>Eukaryota</taxon>
        <taxon>Metazoa</taxon>
        <taxon>Ecdysozoa</taxon>
        <taxon>Arthropoda</taxon>
        <taxon>Hexapoda</taxon>
        <taxon>Collembola</taxon>
        <taxon>Symphypleona</taxon>
        <taxon>Sminthuridae</taxon>
        <taxon>Allacma</taxon>
    </lineage>
</organism>
<reference evidence="4" key="1">
    <citation type="submission" date="2021-06" db="EMBL/GenBank/DDBJ databases">
        <authorList>
            <person name="Hodson N. C."/>
            <person name="Mongue J. A."/>
            <person name="Jaron S. K."/>
        </authorList>
    </citation>
    <scope>NUCLEOTIDE SEQUENCE</scope>
</reference>
<keyword evidence="1" id="KW-0677">Repeat</keyword>
<dbReference type="PANTHER" id="PTHR24089">
    <property type="entry name" value="SOLUTE CARRIER FAMILY 25"/>
    <property type="match status" value="1"/>
</dbReference>
<evidence type="ECO:0008006" key="6">
    <source>
        <dbReference type="Google" id="ProtNLM"/>
    </source>
</evidence>
<protein>
    <recommendedName>
        <fullName evidence="6">Mitochondrial coenzyme A transporter SLC25A42</fullName>
    </recommendedName>
</protein>
<feature type="repeat" description="Solcar" evidence="2">
    <location>
        <begin position="115"/>
        <end position="200"/>
    </location>
</feature>
<evidence type="ECO:0000256" key="3">
    <source>
        <dbReference type="RuleBase" id="RU000488"/>
    </source>
</evidence>
<evidence type="ECO:0000256" key="1">
    <source>
        <dbReference type="ARBA" id="ARBA00022737"/>
    </source>
</evidence>
<feature type="repeat" description="Solcar" evidence="2">
    <location>
        <begin position="209"/>
        <end position="297"/>
    </location>
</feature>
<dbReference type="InterPro" id="IPR018108">
    <property type="entry name" value="MCP_transmembrane"/>
</dbReference>
<keyword evidence="3" id="KW-0813">Transport</keyword>
<dbReference type="OrthoDB" id="270584at2759"/>
<dbReference type="PROSITE" id="PS50920">
    <property type="entry name" value="SOLCAR"/>
    <property type="match status" value="3"/>
</dbReference>
<evidence type="ECO:0000313" key="5">
    <source>
        <dbReference type="Proteomes" id="UP000708208"/>
    </source>
</evidence>
<feature type="repeat" description="Solcar" evidence="2">
    <location>
        <begin position="14"/>
        <end position="100"/>
    </location>
</feature>
<evidence type="ECO:0000313" key="4">
    <source>
        <dbReference type="EMBL" id="CAG7720576.1"/>
    </source>
</evidence>
<keyword evidence="5" id="KW-1185">Reference proteome</keyword>
<name>A0A8J2JI21_9HEXA</name>
<dbReference type="Proteomes" id="UP000708208">
    <property type="component" value="Unassembled WGS sequence"/>
</dbReference>